<evidence type="ECO:0000313" key="4">
    <source>
        <dbReference type="Proteomes" id="UP000242180"/>
    </source>
</evidence>
<evidence type="ECO:0000259" key="2">
    <source>
        <dbReference type="PROSITE" id="PS50018"/>
    </source>
</evidence>
<dbReference type="SUPFAM" id="SSF143885">
    <property type="entry name" value="RGC domain-like"/>
    <property type="match status" value="1"/>
</dbReference>
<organism evidence="3 4">
    <name type="scientific">Syncephalastrum racemosum</name>
    <name type="common">Filamentous fungus</name>
    <dbReference type="NCBI Taxonomy" id="13706"/>
    <lineage>
        <taxon>Eukaryota</taxon>
        <taxon>Fungi</taxon>
        <taxon>Fungi incertae sedis</taxon>
        <taxon>Mucoromycota</taxon>
        <taxon>Mucoromycotina</taxon>
        <taxon>Mucoromycetes</taxon>
        <taxon>Mucorales</taxon>
        <taxon>Syncephalastraceae</taxon>
        <taxon>Syncephalastrum</taxon>
    </lineage>
</organism>
<dbReference type="PROSITE" id="PS50018">
    <property type="entry name" value="RAS_GTPASE_ACTIV_2"/>
    <property type="match status" value="1"/>
</dbReference>
<dbReference type="FunCoup" id="A0A1X2HKP0">
    <property type="interactions" value="3"/>
</dbReference>
<reference evidence="3 4" key="1">
    <citation type="submission" date="2016-07" db="EMBL/GenBank/DDBJ databases">
        <title>Pervasive Adenine N6-methylation of Active Genes in Fungi.</title>
        <authorList>
            <consortium name="DOE Joint Genome Institute"/>
            <person name="Mondo S.J."/>
            <person name="Dannebaum R.O."/>
            <person name="Kuo R.C."/>
            <person name="Labutti K."/>
            <person name="Haridas S."/>
            <person name="Kuo A."/>
            <person name="Salamov A."/>
            <person name="Ahrendt S.R."/>
            <person name="Lipzen A."/>
            <person name="Sullivan W."/>
            <person name="Andreopoulos W.B."/>
            <person name="Clum A."/>
            <person name="Lindquist E."/>
            <person name="Daum C."/>
            <person name="Ramamoorthy G.K."/>
            <person name="Gryganskyi A."/>
            <person name="Culley D."/>
            <person name="Magnuson J.K."/>
            <person name="James T.Y."/>
            <person name="O'Malley M.A."/>
            <person name="Stajich J.E."/>
            <person name="Spatafora J.W."/>
            <person name="Visel A."/>
            <person name="Grigoriev I.V."/>
        </authorList>
    </citation>
    <scope>NUCLEOTIDE SEQUENCE [LARGE SCALE GENOMIC DNA]</scope>
    <source>
        <strain evidence="3 4">NRRL 2496</strain>
    </source>
</reference>
<evidence type="ECO:0000313" key="3">
    <source>
        <dbReference type="EMBL" id="ORY99856.1"/>
    </source>
</evidence>
<gene>
    <name evidence="3" type="ORF">BCR43DRAFT_484406</name>
</gene>
<dbReference type="STRING" id="13706.A0A1X2HKP0"/>
<dbReference type="AlphaFoldDB" id="A0A1X2HKP0"/>
<dbReference type="EMBL" id="MCGN01000002">
    <property type="protein sequence ID" value="ORY99856.1"/>
    <property type="molecule type" value="Genomic_DNA"/>
</dbReference>
<dbReference type="Pfam" id="PF03836">
    <property type="entry name" value="RasGAP_C"/>
    <property type="match status" value="1"/>
</dbReference>
<dbReference type="InterPro" id="IPR001936">
    <property type="entry name" value="RasGAP_dom"/>
</dbReference>
<dbReference type="SUPFAM" id="SSF48350">
    <property type="entry name" value="GTPase activation domain, GAP"/>
    <property type="match status" value="1"/>
</dbReference>
<feature type="coiled-coil region" evidence="1">
    <location>
        <begin position="613"/>
        <end position="640"/>
    </location>
</feature>
<dbReference type="InParanoid" id="A0A1X2HKP0"/>
<dbReference type="PANTHER" id="PTHR14149">
    <property type="entry name" value="RAS GTPASE-ACTIVATING PROTEIN WITH IQ MOTIF"/>
    <property type="match status" value="1"/>
</dbReference>
<dbReference type="PROSITE" id="PS00509">
    <property type="entry name" value="RAS_GTPASE_ACTIV_1"/>
    <property type="match status" value="1"/>
</dbReference>
<dbReference type="InterPro" id="IPR000593">
    <property type="entry name" value="RasGAP_C"/>
</dbReference>
<comment type="caution">
    <text evidence="3">The sequence shown here is derived from an EMBL/GenBank/DDBJ whole genome shotgun (WGS) entry which is preliminary data.</text>
</comment>
<evidence type="ECO:0000256" key="1">
    <source>
        <dbReference type="SAM" id="Coils"/>
    </source>
</evidence>
<dbReference type="GO" id="GO:0005938">
    <property type="term" value="C:cell cortex"/>
    <property type="evidence" value="ECO:0007669"/>
    <property type="project" value="TreeGrafter"/>
</dbReference>
<dbReference type="Pfam" id="PF00616">
    <property type="entry name" value="RasGAP"/>
    <property type="match status" value="1"/>
</dbReference>
<name>A0A1X2HKP0_SYNRA</name>
<dbReference type="SMART" id="SM00323">
    <property type="entry name" value="RasGAP"/>
    <property type="match status" value="1"/>
</dbReference>
<dbReference type="InterPro" id="IPR008936">
    <property type="entry name" value="Rho_GTPase_activation_prot"/>
</dbReference>
<dbReference type="Proteomes" id="UP000242180">
    <property type="component" value="Unassembled WGS sequence"/>
</dbReference>
<keyword evidence="4" id="KW-1185">Reference proteome</keyword>
<proteinExistence type="predicted"/>
<dbReference type="Gene3D" id="1.10.506.10">
    <property type="entry name" value="GTPase Activation - p120gap, domain 1"/>
    <property type="match status" value="1"/>
</dbReference>
<feature type="domain" description="Ras-GAP" evidence="2">
    <location>
        <begin position="189"/>
        <end position="405"/>
    </location>
</feature>
<dbReference type="InterPro" id="IPR023152">
    <property type="entry name" value="RasGAP_CS"/>
</dbReference>
<sequence>MADRQSGMVQSYGYPAASGTSQIVSRAVAAAAANSHHSHRKTGRNSKRYSVSAFYSMAAEQDNEVEDELAQAQRRLRDLKTRISAQSKKNFVLERDVRYLDSRIALLIQNRIALSEQNEMASHFEEHGEGDSDFYPDDRKMQLYGNLFFILQSEPRHIATLCRLVNLAEIDTLLQTVMFTLYGNQYESREEHLLLTMFQNVLAAQFETSTEFGSLLRANTPVSRMMTTYTRRGPGQAYLKSVLSERINNLVEHKDLNLEINPLKVYEQMVAQMELDNGELPSDMPRSVTPEVAAENPNVQAIIQPRLKMLMEIAESFLTTIIASTAAVPYGIRWICKQIRSLTKRKSPSASEFSVCSMIGGFFFLRFINPAIVTPRAYMLMDNAPSKHPRRTLTLIAKMLQNLANRPSYAKETYMLPTNPFVENNKQRINKFLNELCEVSDFYESLEMDQYMALSKKDISLNITLNEIYNTEALVLQHLDVLAPKEKDHIRVLLNEIGPSPHQVSRKENKTIELSLFSRWEVPIQDLTTALMSENNITQNDILYMETKAIYVQLIRSLPHLGAGPLDLDYIAETAATTKDAQLVRKGIKVKDMLRELEDAGIIDHRDRYKLLVEEITQELAHLGNLKEKVLEELESLESVYKTIIDHNAYLRSQLESYKAYLQNVRIQSGGEKPTKKSVGIGVEVEGSPKKAPRKSPVQGPFKFTHGQLEKDGVIAESTVPESRRPNIFFSITSPLPGTFIIAMHFKGREKAILEMDLKLDDLLEKQQDNVELLDLEYVRLNVPKILNLLNRTFVTRNKTGLFS</sequence>
<dbReference type="GO" id="GO:0046580">
    <property type="term" value="P:negative regulation of Ras protein signal transduction"/>
    <property type="evidence" value="ECO:0007669"/>
    <property type="project" value="TreeGrafter"/>
</dbReference>
<dbReference type="CDD" id="cd05132">
    <property type="entry name" value="RasGAP_GAPA"/>
    <property type="match status" value="1"/>
</dbReference>
<accession>A0A1X2HKP0</accession>
<dbReference type="OMA" id="AYMITLN"/>
<feature type="coiled-coil region" evidence="1">
    <location>
        <begin position="55"/>
        <end position="89"/>
    </location>
</feature>
<keyword evidence="1" id="KW-0175">Coiled coil</keyword>
<dbReference type="PANTHER" id="PTHR14149:SF17">
    <property type="entry name" value="GTPASE-ACTIVATING PROTEIN"/>
    <property type="match status" value="1"/>
</dbReference>
<dbReference type="OrthoDB" id="775356at2759"/>
<protein>
    <submittedName>
        <fullName evidence="3">Rho GTPase activation protein</fullName>
    </submittedName>
</protein>
<dbReference type="GO" id="GO:0005096">
    <property type="term" value="F:GTPase activator activity"/>
    <property type="evidence" value="ECO:0007669"/>
    <property type="project" value="TreeGrafter"/>
</dbReference>